<reference evidence="2" key="1">
    <citation type="submission" date="2022-10" db="EMBL/GenBank/DDBJ databases">
        <authorList>
            <person name="Chen Y."/>
            <person name="Dougan E. K."/>
            <person name="Chan C."/>
            <person name="Rhodes N."/>
            <person name="Thang M."/>
        </authorList>
    </citation>
    <scope>NUCLEOTIDE SEQUENCE</scope>
</reference>
<sequence length="145" mass="16797">MVAFSSQDKDRERVECDADPRYCRMAEPQPNAKGTWKVLRLYGSARSSRRLFRRQRKLQGFAKALFRFFFVVIFSVASGRRGSSFFMSYSAKSSCTVPIQLNPVQLRRWLVLSCIEEFLWTRVPRAEVGALAMGLPQKWSYQARA</sequence>
<evidence type="ECO:0000313" key="4">
    <source>
        <dbReference type="Proteomes" id="UP001152797"/>
    </source>
</evidence>
<organism evidence="2">
    <name type="scientific">Cladocopium goreaui</name>
    <dbReference type="NCBI Taxonomy" id="2562237"/>
    <lineage>
        <taxon>Eukaryota</taxon>
        <taxon>Sar</taxon>
        <taxon>Alveolata</taxon>
        <taxon>Dinophyceae</taxon>
        <taxon>Suessiales</taxon>
        <taxon>Symbiodiniaceae</taxon>
        <taxon>Cladocopium</taxon>
    </lineage>
</organism>
<comment type="caution">
    <text evidence="2">The sequence shown here is derived from an EMBL/GenBank/DDBJ whole genome shotgun (WGS) entry which is preliminary data.</text>
</comment>
<keyword evidence="1" id="KW-0812">Transmembrane</keyword>
<accession>A0A9P1CRE7</accession>
<dbReference type="AlphaFoldDB" id="A0A9P1CRE7"/>
<dbReference type="EMBL" id="CAMXCT030002161">
    <property type="protein sequence ID" value="CAL4783442.1"/>
    <property type="molecule type" value="Genomic_DNA"/>
</dbReference>
<gene>
    <name evidence="2" type="ORF">C1SCF055_LOCUS22631</name>
</gene>
<evidence type="ECO:0000313" key="3">
    <source>
        <dbReference type="EMBL" id="CAL4783442.1"/>
    </source>
</evidence>
<feature type="transmembrane region" description="Helical" evidence="1">
    <location>
        <begin position="60"/>
        <end position="79"/>
    </location>
</feature>
<evidence type="ECO:0000256" key="1">
    <source>
        <dbReference type="SAM" id="Phobius"/>
    </source>
</evidence>
<evidence type="ECO:0000313" key="2">
    <source>
        <dbReference type="EMBL" id="CAI3996130.1"/>
    </source>
</evidence>
<reference evidence="3 4" key="2">
    <citation type="submission" date="2024-05" db="EMBL/GenBank/DDBJ databases">
        <authorList>
            <person name="Chen Y."/>
            <person name="Shah S."/>
            <person name="Dougan E. K."/>
            <person name="Thang M."/>
            <person name="Chan C."/>
        </authorList>
    </citation>
    <scope>NUCLEOTIDE SEQUENCE [LARGE SCALE GENOMIC DNA]</scope>
</reference>
<protein>
    <submittedName>
        <fullName evidence="2">Uncharacterized protein</fullName>
    </submittedName>
</protein>
<dbReference type="Proteomes" id="UP001152797">
    <property type="component" value="Unassembled WGS sequence"/>
</dbReference>
<name>A0A9P1CRE7_9DINO</name>
<proteinExistence type="predicted"/>
<keyword evidence="1" id="KW-0472">Membrane</keyword>
<dbReference type="EMBL" id="CAMXCT020002161">
    <property type="protein sequence ID" value="CAL1149505.1"/>
    <property type="molecule type" value="Genomic_DNA"/>
</dbReference>
<keyword evidence="4" id="KW-1185">Reference proteome</keyword>
<dbReference type="EMBL" id="CAMXCT010002161">
    <property type="protein sequence ID" value="CAI3996130.1"/>
    <property type="molecule type" value="Genomic_DNA"/>
</dbReference>
<keyword evidence="1" id="KW-1133">Transmembrane helix</keyword>